<evidence type="ECO:0000313" key="2">
    <source>
        <dbReference type="Proteomes" id="UP001062846"/>
    </source>
</evidence>
<dbReference type="EMBL" id="CM046388">
    <property type="protein sequence ID" value="KAI8572603.1"/>
    <property type="molecule type" value="Genomic_DNA"/>
</dbReference>
<dbReference type="Proteomes" id="UP001062846">
    <property type="component" value="Chromosome 1"/>
</dbReference>
<gene>
    <name evidence="1" type="ORF">RHMOL_Rhmol01G0212500</name>
</gene>
<comment type="caution">
    <text evidence="1">The sequence shown here is derived from an EMBL/GenBank/DDBJ whole genome shotgun (WGS) entry which is preliminary data.</text>
</comment>
<name>A0ACC0Q796_RHOML</name>
<keyword evidence="2" id="KW-1185">Reference proteome</keyword>
<protein>
    <submittedName>
        <fullName evidence="1">Uncharacterized protein</fullName>
    </submittedName>
</protein>
<accession>A0ACC0Q796</accession>
<proteinExistence type="predicted"/>
<sequence length="170" mass="20266">MADLLAWLLSFFLLVATLAIVLYQVMCLSDLELDYINPYDSASQINKTVLPEFVTQGSMCLLHLLTGHWLMFLICLPHSYYNFRFYNYVFIAFVPELLVIRIPRDEAVRIKVRVSHANSFIRYTRKQHLVDVTEIFNQLLWEKQLRIYKLVYLAFLLFLSIFWMIWSIVE</sequence>
<reference evidence="1" key="1">
    <citation type="submission" date="2022-02" db="EMBL/GenBank/DDBJ databases">
        <title>Plant Genome Project.</title>
        <authorList>
            <person name="Zhang R.-G."/>
        </authorList>
    </citation>
    <scope>NUCLEOTIDE SEQUENCE</scope>
    <source>
        <strain evidence="1">AT1</strain>
    </source>
</reference>
<evidence type="ECO:0000313" key="1">
    <source>
        <dbReference type="EMBL" id="KAI8572603.1"/>
    </source>
</evidence>
<organism evidence="1 2">
    <name type="scientific">Rhododendron molle</name>
    <name type="common">Chinese azalea</name>
    <name type="synonym">Azalea mollis</name>
    <dbReference type="NCBI Taxonomy" id="49168"/>
    <lineage>
        <taxon>Eukaryota</taxon>
        <taxon>Viridiplantae</taxon>
        <taxon>Streptophyta</taxon>
        <taxon>Embryophyta</taxon>
        <taxon>Tracheophyta</taxon>
        <taxon>Spermatophyta</taxon>
        <taxon>Magnoliopsida</taxon>
        <taxon>eudicotyledons</taxon>
        <taxon>Gunneridae</taxon>
        <taxon>Pentapetalae</taxon>
        <taxon>asterids</taxon>
        <taxon>Ericales</taxon>
        <taxon>Ericaceae</taxon>
        <taxon>Ericoideae</taxon>
        <taxon>Rhodoreae</taxon>
        <taxon>Rhododendron</taxon>
    </lineage>
</organism>